<keyword evidence="1" id="KW-1133">Transmembrane helix</keyword>
<reference evidence="2" key="1">
    <citation type="submission" date="2021-02" db="EMBL/GenBank/DDBJ databases">
        <authorList>
            <person name="Nowell W R."/>
        </authorList>
    </citation>
    <scope>NUCLEOTIDE SEQUENCE</scope>
</reference>
<proteinExistence type="predicted"/>
<gene>
    <name evidence="2" type="ORF">SMN809_LOCUS20867</name>
</gene>
<evidence type="ECO:0000313" key="3">
    <source>
        <dbReference type="Proteomes" id="UP000676336"/>
    </source>
</evidence>
<feature type="transmembrane region" description="Helical" evidence="1">
    <location>
        <begin position="12"/>
        <end position="29"/>
    </location>
</feature>
<dbReference type="EMBL" id="CAJOBI010014576">
    <property type="protein sequence ID" value="CAF4177513.1"/>
    <property type="molecule type" value="Genomic_DNA"/>
</dbReference>
<feature type="non-terminal residue" evidence="2">
    <location>
        <position position="1"/>
    </location>
</feature>
<keyword evidence="1" id="KW-0812">Transmembrane</keyword>
<keyword evidence="1" id="KW-0472">Membrane</keyword>
<evidence type="ECO:0000256" key="1">
    <source>
        <dbReference type="SAM" id="Phobius"/>
    </source>
</evidence>
<evidence type="ECO:0000313" key="2">
    <source>
        <dbReference type="EMBL" id="CAF4177513.1"/>
    </source>
</evidence>
<name>A0A8S2RZJ2_9BILA</name>
<comment type="caution">
    <text evidence="2">The sequence shown here is derived from an EMBL/GenBank/DDBJ whole genome shotgun (WGS) entry which is preliminary data.</text>
</comment>
<protein>
    <submittedName>
        <fullName evidence="2">Uncharacterized protein</fullName>
    </submittedName>
</protein>
<accession>A0A8S2RZJ2</accession>
<dbReference type="Proteomes" id="UP000676336">
    <property type="component" value="Unassembled WGS sequence"/>
</dbReference>
<organism evidence="2 3">
    <name type="scientific">Rotaria magnacalcarata</name>
    <dbReference type="NCBI Taxonomy" id="392030"/>
    <lineage>
        <taxon>Eukaryota</taxon>
        <taxon>Metazoa</taxon>
        <taxon>Spiralia</taxon>
        <taxon>Gnathifera</taxon>
        <taxon>Rotifera</taxon>
        <taxon>Eurotatoria</taxon>
        <taxon>Bdelloidea</taxon>
        <taxon>Philodinida</taxon>
        <taxon>Philodinidae</taxon>
        <taxon>Rotaria</taxon>
    </lineage>
</organism>
<sequence>MHGRKHSPPSLHPIFIGTLIYCVFFYHKLKAVTYQEKESLENFDKAAAVFSSKLSRRILLPADTILNLRRKYAYNMFDTSSSSSTIIKSDCNANRPKKDISLDKIFTFLEYRQDRVLENYGEYLSANEEYTNLSSKTPEELLSELSFLPKKQLRK</sequence>
<dbReference type="AlphaFoldDB" id="A0A8S2RZJ2"/>